<protein>
    <recommendedName>
        <fullName evidence="3">Enoyl reductase (ER) domain-containing protein</fullName>
    </recommendedName>
</protein>
<organism evidence="4 5">
    <name type="scientific">Bionectria ochroleuca</name>
    <name type="common">Gliocladium roseum</name>
    <dbReference type="NCBI Taxonomy" id="29856"/>
    <lineage>
        <taxon>Eukaryota</taxon>
        <taxon>Fungi</taxon>
        <taxon>Dikarya</taxon>
        <taxon>Ascomycota</taxon>
        <taxon>Pezizomycotina</taxon>
        <taxon>Sordariomycetes</taxon>
        <taxon>Hypocreomycetidae</taxon>
        <taxon>Hypocreales</taxon>
        <taxon>Bionectriaceae</taxon>
        <taxon>Clonostachys</taxon>
    </lineage>
</organism>
<evidence type="ECO:0000259" key="3">
    <source>
        <dbReference type="SMART" id="SM00829"/>
    </source>
</evidence>
<comment type="similarity">
    <text evidence="1">Belongs to the zinc-containing alcohol dehydrogenase family.</text>
</comment>
<name>A0ABY6TZS8_BIOOC</name>
<evidence type="ECO:0000256" key="2">
    <source>
        <dbReference type="ARBA" id="ARBA00023002"/>
    </source>
</evidence>
<dbReference type="Gene3D" id="3.90.180.10">
    <property type="entry name" value="Medium-chain alcohol dehydrogenases, catalytic domain"/>
    <property type="match status" value="1"/>
</dbReference>
<dbReference type="InterPro" id="IPR013149">
    <property type="entry name" value="ADH-like_C"/>
</dbReference>
<dbReference type="Proteomes" id="UP000766486">
    <property type="component" value="Unassembled WGS sequence"/>
</dbReference>
<keyword evidence="5" id="KW-1185">Reference proteome</keyword>
<dbReference type="CDD" id="cd08249">
    <property type="entry name" value="enoyl_reductase_like"/>
    <property type="match status" value="1"/>
</dbReference>
<feature type="domain" description="Enoyl reductase (ER)" evidence="3">
    <location>
        <begin position="2"/>
        <end position="316"/>
    </location>
</feature>
<dbReference type="InterPro" id="IPR020843">
    <property type="entry name" value="ER"/>
</dbReference>
<evidence type="ECO:0000256" key="1">
    <source>
        <dbReference type="ARBA" id="ARBA00008072"/>
    </source>
</evidence>
<sequence>MDTQSLYRDHTKQAKDYNFGISSLPWVSGRDVAGFIDQVSDSVTNFSPRDAVFTLTDYTSARCGAFQDYCIAHHASVALIPPNLTFEEAASIPVGAITAGVALKRYTGISPKDHNALQKESQDWVLVWGGVTCTGYYVVQLASLYGYKVISVAGKDNLDYVRQAGADVVLDREMEDEDLVAVIRRATSGQLSYAFDAVGPVTAGLCLQVMDTGKSCGKKTLVALAGIPKQAKTAGKGGQPLELSSRILVNTPEIKVKIFHSDPEFGQELLQELTTYLINGQLQVPRIRIMDGGLEDVNKGLSLLKKGEISGSKLVIRVDRTAESQGGLHYHGWL</sequence>
<dbReference type="Pfam" id="PF00107">
    <property type="entry name" value="ADH_zinc_N"/>
    <property type="match status" value="1"/>
</dbReference>
<dbReference type="Gene3D" id="3.40.50.720">
    <property type="entry name" value="NAD(P)-binding Rossmann-like Domain"/>
    <property type="match status" value="1"/>
</dbReference>
<dbReference type="SUPFAM" id="SSF50129">
    <property type="entry name" value="GroES-like"/>
    <property type="match status" value="1"/>
</dbReference>
<evidence type="ECO:0000313" key="4">
    <source>
        <dbReference type="EMBL" id="VUC23862.1"/>
    </source>
</evidence>
<dbReference type="InterPro" id="IPR036291">
    <property type="entry name" value="NAD(P)-bd_dom_sf"/>
</dbReference>
<dbReference type="SUPFAM" id="SSF51735">
    <property type="entry name" value="NAD(P)-binding Rossmann-fold domains"/>
    <property type="match status" value="1"/>
</dbReference>
<dbReference type="PANTHER" id="PTHR45348:SF2">
    <property type="entry name" value="ZINC-TYPE ALCOHOL DEHYDROGENASE-LIKE PROTEIN C2E1P3.01"/>
    <property type="match status" value="1"/>
</dbReference>
<proteinExistence type="inferred from homology"/>
<gene>
    <name evidence="4" type="ORF">CLO192961_LOCUS128060</name>
</gene>
<dbReference type="PANTHER" id="PTHR45348">
    <property type="entry name" value="HYPOTHETICAL OXIDOREDUCTASE (EUROFUNG)"/>
    <property type="match status" value="1"/>
</dbReference>
<accession>A0ABY6TZS8</accession>
<comment type="caution">
    <text evidence="4">The sequence shown here is derived from an EMBL/GenBank/DDBJ whole genome shotgun (WGS) entry which is preliminary data.</text>
</comment>
<dbReference type="InterPro" id="IPR047122">
    <property type="entry name" value="Trans-enoyl_RdTase-like"/>
</dbReference>
<dbReference type="SMART" id="SM00829">
    <property type="entry name" value="PKS_ER"/>
    <property type="match status" value="1"/>
</dbReference>
<dbReference type="EMBL" id="CABFNS010000712">
    <property type="protein sequence ID" value="VUC23862.1"/>
    <property type="molecule type" value="Genomic_DNA"/>
</dbReference>
<evidence type="ECO:0000313" key="5">
    <source>
        <dbReference type="Proteomes" id="UP000766486"/>
    </source>
</evidence>
<dbReference type="InterPro" id="IPR011032">
    <property type="entry name" value="GroES-like_sf"/>
</dbReference>
<keyword evidence="2" id="KW-0560">Oxidoreductase</keyword>
<reference evidence="4 5" key="1">
    <citation type="submission" date="2019-06" db="EMBL/GenBank/DDBJ databases">
        <authorList>
            <person name="Broberg M."/>
        </authorList>
    </citation>
    <scope>NUCLEOTIDE SEQUENCE [LARGE SCALE GENOMIC DNA]</scope>
</reference>